<keyword evidence="19" id="KW-1185">Reference proteome</keyword>
<dbReference type="SMART" id="SM00388">
    <property type="entry name" value="HisKA"/>
    <property type="match status" value="1"/>
</dbReference>
<evidence type="ECO:0000256" key="13">
    <source>
        <dbReference type="SAM" id="Phobius"/>
    </source>
</evidence>
<dbReference type="SMART" id="SM00086">
    <property type="entry name" value="PAC"/>
    <property type="match status" value="1"/>
</dbReference>
<evidence type="ECO:0000256" key="9">
    <source>
        <dbReference type="ARBA" id="ARBA00023012"/>
    </source>
</evidence>
<keyword evidence="12" id="KW-0175">Coiled coil</keyword>
<feature type="transmembrane region" description="Helical" evidence="13">
    <location>
        <begin position="145"/>
        <end position="168"/>
    </location>
</feature>
<evidence type="ECO:0000259" key="15">
    <source>
        <dbReference type="SMART" id="SM00387"/>
    </source>
</evidence>
<feature type="domain" description="PAS" evidence="14">
    <location>
        <begin position="250"/>
        <end position="318"/>
    </location>
</feature>
<gene>
    <name evidence="18" type="ORF">MoryE10_21280</name>
</gene>
<organism evidence="18 19">
    <name type="scientific">Methylogaea oryzae</name>
    <dbReference type="NCBI Taxonomy" id="1295382"/>
    <lineage>
        <taxon>Bacteria</taxon>
        <taxon>Pseudomonadati</taxon>
        <taxon>Pseudomonadota</taxon>
        <taxon>Gammaproteobacteria</taxon>
        <taxon>Methylococcales</taxon>
        <taxon>Methylococcaceae</taxon>
        <taxon>Methylogaea</taxon>
    </lineage>
</organism>
<dbReference type="NCBIfam" id="TIGR00229">
    <property type="entry name" value="sensory_box"/>
    <property type="match status" value="1"/>
</dbReference>
<dbReference type="GO" id="GO:0000155">
    <property type="term" value="F:phosphorelay sensor kinase activity"/>
    <property type="evidence" value="ECO:0007669"/>
    <property type="project" value="InterPro"/>
</dbReference>
<name>A0A8D4VQR0_9GAMM</name>
<evidence type="ECO:0000256" key="7">
    <source>
        <dbReference type="ARBA" id="ARBA00022777"/>
    </source>
</evidence>
<protein>
    <recommendedName>
        <fullName evidence="3">histidine kinase</fullName>
        <ecNumber evidence="3">2.7.13.3</ecNumber>
    </recommendedName>
</protein>
<feature type="domain" description="Signal transduction histidine kinase dimerisation/phosphoacceptor" evidence="16">
    <location>
        <begin position="406"/>
        <end position="472"/>
    </location>
</feature>
<dbReference type="InterPro" id="IPR003661">
    <property type="entry name" value="HisK_dim/P_dom"/>
</dbReference>
<comment type="catalytic activity">
    <reaction evidence="1">
        <text>ATP + protein L-histidine = ADP + protein N-phospho-L-histidine.</text>
        <dbReference type="EC" id="2.7.13.3"/>
    </reaction>
</comment>
<evidence type="ECO:0000313" key="18">
    <source>
        <dbReference type="EMBL" id="BBL71522.1"/>
    </source>
</evidence>
<comment type="subcellular location">
    <subcellularLocation>
        <location evidence="2">Membrane</location>
    </subcellularLocation>
</comment>
<feature type="domain" description="Histidine kinase/HSP90-like ATPase" evidence="15">
    <location>
        <begin position="519"/>
        <end position="629"/>
    </location>
</feature>
<dbReference type="InterPro" id="IPR013655">
    <property type="entry name" value="PAS_fold_3"/>
</dbReference>
<dbReference type="InterPro" id="IPR003594">
    <property type="entry name" value="HATPase_dom"/>
</dbReference>
<evidence type="ECO:0000256" key="4">
    <source>
        <dbReference type="ARBA" id="ARBA00022553"/>
    </source>
</evidence>
<dbReference type="FunFam" id="1.10.287.130:FF:000038">
    <property type="entry name" value="Sensory transduction histidine kinase"/>
    <property type="match status" value="1"/>
</dbReference>
<dbReference type="GO" id="GO:0005524">
    <property type="term" value="F:ATP binding"/>
    <property type="evidence" value="ECO:0007669"/>
    <property type="project" value="UniProtKB-KW"/>
</dbReference>
<keyword evidence="8" id="KW-0067">ATP-binding</keyword>
<dbReference type="PANTHER" id="PTHR43047:SF72">
    <property type="entry name" value="OSMOSENSING HISTIDINE PROTEIN KINASE SLN1"/>
    <property type="match status" value="1"/>
</dbReference>
<reference evidence="18" key="1">
    <citation type="submission" date="2019-06" db="EMBL/GenBank/DDBJ databases">
        <title>Complete genome sequence of Methylogaea oryzae strain JCM16910.</title>
        <authorList>
            <person name="Asakawa S."/>
        </authorList>
    </citation>
    <scope>NUCLEOTIDE SEQUENCE</scope>
    <source>
        <strain evidence="18">E10</strain>
    </source>
</reference>
<dbReference type="InterPro" id="IPR000014">
    <property type="entry name" value="PAS"/>
</dbReference>
<evidence type="ECO:0000256" key="3">
    <source>
        <dbReference type="ARBA" id="ARBA00012438"/>
    </source>
</evidence>
<keyword evidence="10 13" id="KW-0472">Membrane</keyword>
<dbReference type="AlphaFoldDB" id="A0A8D4VQR0"/>
<dbReference type="SMART" id="SM00387">
    <property type="entry name" value="HATPase_c"/>
    <property type="match status" value="1"/>
</dbReference>
<evidence type="ECO:0000256" key="11">
    <source>
        <dbReference type="ARBA" id="ARBA00023306"/>
    </source>
</evidence>
<dbReference type="EC" id="2.7.13.3" evidence="3"/>
<evidence type="ECO:0000256" key="12">
    <source>
        <dbReference type="SAM" id="Coils"/>
    </source>
</evidence>
<dbReference type="Proteomes" id="UP000824988">
    <property type="component" value="Chromosome"/>
</dbReference>
<dbReference type="CDD" id="cd17546">
    <property type="entry name" value="REC_hyHK_CKI1_RcsC-like"/>
    <property type="match status" value="1"/>
</dbReference>
<dbReference type="Pfam" id="PF00072">
    <property type="entry name" value="Response_reg"/>
    <property type="match status" value="1"/>
</dbReference>
<dbReference type="Pfam" id="PF02518">
    <property type="entry name" value="HATPase_c"/>
    <property type="match status" value="1"/>
</dbReference>
<dbReference type="CDD" id="cd00130">
    <property type="entry name" value="PAS"/>
    <property type="match status" value="1"/>
</dbReference>
<keyword evidence="5" id="KW-0808">Transferase</keyword>
<feature type="domain" description="Response regulatory" evidence="17">
    <location>
        <begin position="655"/>
        <end position="768"/>
    </location>
</feature>
<keyword evidence="7" id="KW-0418">Kinase</keyword>
<dbReference type="CDD" id="cd16922">
    <property type="entry name" value="HATPase_EvgS-ArcB-TorS-like"/>
    <property type="match status" value="1"/>
</dbReference>
<dbReference type="PANTHER" id="PTHR43047">
    <property type="entry name" value="TWO-COMPONENT HISTIDINE PROTEIN KINASE"/>
    <property type="match status" value="1"/>
</dbReference>
<dbReference type="Pfam" id="PF00512">
    <property type="entry name" value="HisKA"/>
    <property type="match status" value="1"/>
</dbReference>
<dbReference type="SMART" id="SM00091">
    <property type="entry name" value="PAS"/>
    <property type="match status" value="1"/>
</dbReference>
<dbReference type="InterPro" id="IPR001610">
    <property type="entry name" value="PAC"/>
</dbReference>
<evidence type="ECO:0000313" key="19">
    <source>
        <dbReference type="Proteomes" id="UP000824988"/>
    </source>
</evidence>
<evidence type="ECO:0000259" key="14">
    <source>
        <dbReference type="SMART" id="SM00091"/>
    </source>
</evidence>
<dbReference type="Pfam" id="PF08447">
    <property type="entry name" value="PAS_3"/>
    <property type="match status" value="1"/>
</dbReference>
<keyword evidence="13" id="KW-0812">Transmembrane</keyword>
<accession>A0A8D4VQR0</accession>
<evidence type="ECO:0000256" key="2">
    <source>
        <dbReference type="ARBA" id="ARBA00004370"/>
    </source>
</evidence>
<evidence type="ECO:0000259" key="16">
    <source>
        <dbReference type="SMART" id="SM00388"/>
    </source>
</evidence>
<dbReference type="GO" id="GO:0009927">
    <property type="term" value="F:histidine phosphotransfer kinase activity"/>
    <property type="evidence" value="ECO:0007669"/>
    <property type="project" value="TreeGrafter"/>
</dbReference>
<dbReference type="EMBL" id="AP019782">
    <property type="protein sequence ID" value="BBL71522.1"/>
    <property type="molecule type" value="Genomic_DNA"/>
</dbReference>
<keyword evidence="6" id="KW-0547">Nucleotide-binding</keyword>
<feature type="coiled-coil region" evidence="12">
    <location>
        <begin position="379"/>
        <end position="406"/>
    </location>
</feature>
<dbReference type="SMART" id="SM00448">
    <property type="entry name" value="REC"/>
    <property type="match status" value="1"/>
</dbReference>
<dbReference type="KEGG" id="moz:MoryE10_21280"/>
<evidence type="ECO:0000256" key="8">
    <source>
        <dbReference type="ARBA" id="ARBA00022840"/>
    </source>
</evidence>
<keyword evidence="11" id="KW-0131">Cell cycle</keyword>
<evidence type="ECO:0000256" key="6">
    <source>
        <dbReference type="ARBA" id="ARBA00022741"/>
    </source>
</evidence>
<dbReference type="GO" id="GO:0005886">
    <property type="term" value="C:plasma membrane"/>
    <property type="evidence" value="ECO:0007669"/>
    <property type="project" value="TreeGrafter"/>
</dbReference>
<proteinExistence type="predicted"/>
<evidence type="ECO:0000259" key="17">
    <source>
        <dbReference type="SMART" id="SM00448"/>
    </source>
</evidence>
<keyword evidence="9" id="KW-0902">Two-component regulatory system</keyword>
<evidence type="ECO:0000256" key="5">
    <source>
        <dbReference type="ARBA" id="ARBA00022679"/>
    </source>
</evidence>
<evidence type="ECO:0000256" key="1">
    <source>
        <dbReference type="ARBA" id="ARBA00000085"/>
    </source>
</evidence>
<evidence type="ECO:0000256" key="10">
    <source>
        <dbReference type="ARBA" id="ARBA00023136"/>
    </source>
</evidence>
<dbReference type="InterPro" id="IPR001789">
    <property type="entry name" value="Sig_transdc_resp-reg_receiver"/>
</dbReference>
<feature type="transmembrane region" description="Helical" evidence="13">
    <location>
        <begin position="20"/>
        <end position="41"/>
    </location>
</feature>
<dbReference type="CDD" id="cd00082">
    <property type="entry name" value="HisKA"/>
    <property type="match status" value="1"/>
</dbReference>
<sequence length="863" mass="96229">METGLKTKKRRSLYRTLTVWLIVLMSLVSMAGNTVNYLYLLDRSEDYYSRKSADYVDYLLKAFEWPLWNVDNALIHKIAEAFAANAEIDLLEIRDDQGEIVYKLDKGADENRRVQHLSVQHDGKEIGAIELGVATNANVRENQRLLWLSLGNMVLVAMTLILSTYGLLARLLRKPIATLVEASEEIIQGNYRQIELPSSFTEFSSIISAFEAMADAVEVREHGLRRINENLFTEVAERKRAEAALRESEERWHFALEGAGDGVWDWDIQSGRTFFSKRWKEMLGYAEEAFDNSHAAFERHIHPEDTSRVSGALQDYFSGKSDGYRVEFRMRCKDGAWKWVLSRGKVIDRDAAGKPLRMIGTQTDITDRMRVDEELSAYRDHLEEEVRQRTAELAAAKEAAEAANRAKSTFLSNMSHELRTPLNAILGFAQLMGRDSRIPAEGLRNLDIINRSGRHLLALINDVLDISRIEAGRVTVSNAPFDLDDTLSAIEDMIRIRAETKGLDFGVERSGLLPRFVKGDANRLRQVLINLLGNAVKYTDSGRVSLRLRPEGDRICFEVADTGPGIAPEHQQRIFQPFYQTDIGIAKGEGTGLGLTISNEFVRLMGGEIRVTSTVGQGSQFAFSIPLPETDAPAEEAVTVAQRRVVSLKPNQPPVRVLVVEDNADSRLLITHLLEDVGFVVKGAANGQEAIESFQAWQPHFIWMDMRMPVLDGYVATQRIRALPGGDKVKIVALTASAFQEDQSAILAAGCDDLLPKPLEEARLFQVMGDLLGLEFNCAEAAADNKSPGEPTSALDLRGIDPSLRVALARAAETLDVEGCMEAVARMRAAHPDTAAVLETLIQSFRFDRLLAELQRESGQTEA</sequence>
<keyword evidence="13" id="KW-1133">Transmembrane helix</keyword>
<dbReference type="FunFam" id="3.30.565.10:FF:000010">
    <property type="entry name" value="Sensor histidine kinase RcsC"/>
    <property type="match status" value="1"/>
</dbReference>
<keyword evidence="4" id="KW-0597">Phosphoprotein</keyword>